<protein>
    <submittedName>
        <fullName evidence="1">Uncharacterized protein</fullName>
    </submittedName>
</protein>
<accession>A0A0E9PGY4</accession>
<organism evidence="1">
    <name type="scientific">Anguilla anguilla</name>
    <name type="common">European freshwater eel</name>
    <name type="synonym">Muraena anguilla</name>
    <dbReference type="NCBI Taxonomy" id="7936"/>
    <lineage>
        <taxon>Eukaryota</taxon>
        <taxon>Metazoa</taxon>
        <taxon>Chordata</taxon>
        <taxon>Craniata</taxon>
        <taxon>Vertebrata</taxon>
        <taxon>Euteleostomi</taxon>
        <taxon>Actinopterygii</taxon>
        <taxon>Neopterygii</taxon>
        <taxon>Teleostei</taxon>
        <taxon>Anguilliformes</taxon>
        <taxon>Anguillidae</taxon>
        <taxon>Anguilla</taxon>
    </lineage>
</organism>
<name>A0A0E9PGY4_ANGAN</name>
<dbReference type="AlphaFoldDB" id="A0A0E9PGY4"/>
<reference evidence="1" key="1">
    <citation type="submission" date="2014-11" db="EMBL/GenBank/DDBJ databases">
        <authorList>
            <person name="Amaro Gonzalez C."/>
        </authorList>
    </citation>
    <scope>NUCLEOTIDE SEQUENCE</scope>
</reference>
<reference evidence="1" key="2">
    <citation type="journal article" date="2015" name="Fish Shellfish Immunol.">
        <title>Early steps in the European eel (Anguilla anguilla)-Vibrio vulnificus interaction in the gills: Role of the RtxA13 toxin.</title>
        <authorList>
            <person name="Callol A."/>
            <person name="Pajuelo D."/>
            <person name="Ebbesson L."/>
            <person name="Teles M."/>
            <person name="MacKenzie S."/>
            <person name="Amaro C."/>
        </authorList>
    </citation>
    <scope>NUCLEOTIDE SEQUENCE</scope>
</reference>
<proteinExistence type="predicted"/>
<dbReference type="EMBL" id="GBXM01105257">
    <property type="protein sequence ID" value="JAH03320.1"/>
    <property type="molecule type" value="Transcribed_RNA"/>
</dbReference>
<sequence length="34" mass="4055">MSQSRRRSRAKSCPLILLWMHNIQLIKYALHVTC</sequence>
<evidence type="ECO:0000313" key="1">
    <source>
        <dbReference type="EMBL" id="JAH03320.1"/>
    </source>
</evidence>